<comment type="caution">
    <text evidence="8">Lacks conserved residue(s) required for the propagation of feature annotation.</text>
</comment>
<feature type="binding site" evidence="8">
    <location>
        <position position="144"/>
    </location>
    <ligand>
        <name>Fe cation</name>
        <dbReference type="ChEBI" id="CHEBI:24875"/>
    </ligand>
</feature>
<dbReference type="RefSeq" id="WP_084522747.1">
    <property type="nucleotide sequence ID" value="NZ_FQUZ01000005.1"/>
</dbReference>
<dbReference type="InterPro" id="IPR017860">
    <property type="entry name" value="Peptidase_M22_CS"/>
</dbReference>
<evidence type="ECO:0000256" key="2">
    <source>
        <dbReference type="ARBA" id="ARBA00022679"/>
    </source>
</evidence>
<keyword evidence="4 8" id="KW-0479">Metal-binding</keyword>
<evidence type="ECO:0000256" key="4">
    <source>
        <dbReference type="ARBA" id="ARBA00022723"/>
    </source>
</evidence>
<dbReference type="CDD" id="cd24133">
    <property type="entry name" value="ASKHA_NBD_TsaD_bac"/>
    <property type="match status" value="1"/>
</dbReference>
<evidence type="ECO:0000256" key="8">
    <source>
        <dbReference type="HAMAP-Rule" id="MF_01445"/>
    </source>
</evidence>
<dbReference type="InterPro" id="IPR022450">
    <property type="entry name" value="TsaD"/>
</dbReference>
<dbReference type="Pfam" id="PF00814">
    <property type="entry name" value="TsaD"/>
    <property type="match status" value="1"/>
</dbReference>
<dbReference type="InterPro" id="IPR017861">
    <property type="entry name" value="KAE1/TsaD"/>
</dbReference>
<evidence type="ECO:0000313" key="10">
    <source>
        <dbReference type="EMBL" id="SHE63236.1"/>
    </source>
</evidence>
<protein>
    <recommendedName>
        <fullName evidence="8">tRNA N6-adenosine threonylcarbamoyltransferase</fullName>
        <ecNumber evidence="8">2.3.1.234</ecNumber>
    </recommendedName>
    <alternativeName>
        <fullName evidence="8">N6-L-threonylcarbamoyladenine synthase</fullName>
        <shortName evidence="8">t(6)A synthase</shortName>
    </alternativeName>
    <alternativeName>
        <fullName evidence="8">t(6)A37 threonylcarbamoyladenosine biosynthesis protein TsaD</fullName>
    </alternativeName>
    <alternativeName>
        <fullName evidence="8">tRNA threonylcarbamoyladenosine biosynthesis protein TsaD</fullName>
    </alternativeName>
</protein>
<evidence type="ECO:0000259" key="9">
    <source>
        <dbReference type="Pfam" id="PF00814"/>
    </source>
</evidence>
<dbReference type="PANTHER" id="PTHR11735:SF6">
    <property type="entry name" value="TRNA N6-ADENOSINE THREONYLCARBAMOYLTRANSFERASE, MITOCHONDRIAL"/>
    <property type="match status" value="1"/>
</dbReference>
<dbReference type="Gene3D" id="3.30.420.40">
    <property type="match status" value="2"/>
</dbReference>
<evidence type="ECO:0000256" key="1">
    <source>
        <dbReference type="ARBA" id="ARBA00022490"/>
    </source>
</evidence>
<dbReference type="GO" id="GO:0005506">
    <property type="term" value="F:iron ion binding"/>
    <property type="evidence" value="ECO:0007669"/>
    <property type="project" value="UniProtKB-UniRule"/>
</dbReference>
<dbReference type="NCBIfam" id="TIGR00329">
    <property type="entry name" value="gcp_kae1"/>
    <property type="match status" value="1"/>
</dbReference>
<feature type="domain" description="Gcp-like" evidence="9">
    <location>
        <begin position="56"/>
        <end position="343"/>
    </location>
</feature>
<feature type="binding site" evidence="8">
    <location>
        <position position="309"/>
    </location>
    <ligand>
        <name>substrate</name>
    </ligand>
</feature>
<dbReference type="PRINTS" id="PR00789">
    <property type="entry name" value="OSIALOPTASE"/>
</dbReference>
<keyword evidence="11" id="KW-1185">Reference proteome</keyword>
<comment type="function">
    <text evidence="8">Required for the formation of a threonylcarbamoyl group on adenosine at position 37 (t(6)A37) in tRNAs that read codons beginning with adenine. Is involved in the transfer of the threonylcarbamoyl moiety of threonylcarbamoyl-AMP (TC-AMP) to the N6 group of A37, together with TsaE and TsaB. TsaD likely plays a direct catalytic role in this reaction.</text>
</comment>
<reference evidence="10 11" key="1">
    <citation type="submission" date="2016-11" db="EMBL/GenBank/DDBJ databases">
        <authorList>
            <person name="Jaros S."/>
            <person name="Januszkiewicz K."/>
            <person name="Wedrychowicz H."/>
        </authorList>
    </citation>
    <scope>NUCLEOTIDE SEQUENCE [LARGE SCALE GENOMIC DNA]</scope>
    <source>
        <strain evidence="10 11">DSM 16112</strain>
    </source>
</reference>
<dbReference type="NCBIfam" id="TIGR03723">
    <property type="entry name" value="T6A_TsaD_YgjD"/>
    <property type="match status" value="1"/>
</dbReference>
<dbReference type="GO" id="GO:0002949">
    <property type="term" value="P:tRNA threonylcarbamoyladenosine modification"/>
    <property type="evidence" value="ECO:0007669"/>
    <property type="project" value="UniProtKB-UniRule"/>
</dbReference>
<dbReference type="HAMAP" id="MF_01445">
    <property type="entry name" value="TsaD"/>
    <property type="match status" value="1"/>
</dbReference>
<feature type="binding site" evidence="8">
    <location>
        <position position="337"/>
    </location>
    <ligand>
        <name>Fe cation</name>
        <dbReference type="ChEBI" id="CHEBI:24875"/>
    </ligand>
</feature>
<dbReference type="STRING" id="1122156.SAMN02745117_00575"/>
<dbReference type="InterPro" id="IPR043129">
    <property type="entry name" value="ATPase_NBD"/>
</dbReference>
<accession>A0A1M4V2N3</accession>
<dbReference type="SUPFAM" id="SSF53067">
    <property type="entry name" value="Actin-like ATPase domain"/>
    <property type="match status" value="2"/>
</dbReference>
<comment type="cofactor">
    <cofactor evidence="8">
        <name>Fe(2+)</name>
        <dbReference type="ChEBI" id="CHEBI:29033"/>
    </cofactor>
    <text evidence="8">Binds 1 Fe(2+) ion per subunit.</text>
</comment>
<comment type="subcellular location">
    <subcellularLocation>
        <location evidence="8">Cytoplasm</location>
    </subcellularLocation>
</comment>
<dbReference type="EMBL" id="FQUZ01000005">
    <property type="protein sequence ID" value="SHE63236.1"/>
    <property type="molecule type" value="Genomic_DNA"/>
</dbReference>
<evidence type="ECO:0000256" key="7">
    <source>
        <dbReference type="ARBA" id="ARBA00048117"/>
    </source>
</evidence>
<dbReference type="FunFam" id="3.30.420.40:FF:000012">
    <property type="entry name" value="tRNA N6-adenosine threonylcarbamoyltransferase"/>
    <property type="match status" value="1"/>
</dbReference>
<comment type="catalytic activity">
    <reaction evidence="7 8">
        <text>L-threonylcarbamoyladenylate + adenosine(37) in tRNA = N(6)-L-threonylcarbamoyladenosine(37) in tRNA + AMP + H(+)</text>
        <dbReference type="Rhea" id="RHEA:37059"/>
        <dbReference type="Rhea" id="RHEA-COMP:10162"/>
        <dbReference type="Rhea" id="RHEA-COMP:10163"/>
        <dbReference type="ChEBI" id="CHEBI:15378"/>
        <dbReference type="ChEBI" id="CHEBI:73682"/>
        <dbReference type="ChEBI" id="CHEBI:74411"/>
        <dbReference type="ChEBI" id="CHEBI:74418"/>
        <dbReference type="ChEBI" id="CHEBI:456215"/>
        <dbReference type="EC" id="2.3.1.234"/>
    </reaction>
</comment>
<evidence type="ECO:0000256" key="3">
    <source>
        <dbReference type="ARBA" id="ARBA00022694"/>
    </source>
</evidence>
<feature type="binding site" evidence="8">
    <location>
        <position position="148"/>
    </location>
    <ligand>
        <name>Fe cation</name>
        <dbReference type="ChEBI" id="CHEBI:24875"/>
    </ligand>
</feature>
<dbReference type="GO" id="GO:0005737">
    <property type="term" value="C:cytoplasm"/>
    <property type="evidence" value="ECO:0007669"/>
    <property type="project" value="UniProtKB-SubCell"/>
</dbReference>
<evidence type="ECO:0000256" key="5">
    <source>
        <dbReference type="ARBA" id="ARBA00023004"/>
    </source>
</evidence>
<keyword evidence="6 8" id="KW-0012">Acyltransferase</keyword>
<keyword evidence="1 8" id="KW-0963">Cytoplasm</keyword>
<keyword evidence="5 8" id="KW-0408">Iron</keyword>
<dbReference type="Proteomes" id="UP000184327">
    <property type="component" value="Unassembled WGS sequence"/>
</dbReference>
<feature type="binding site" evidence="8">
    <location>
        <begin position="167"/>
        <end position="171"/>
    </location>
    <ligand>
        <name>substrate</name>
    </ligand>
</feature>
<dbReference type="PANTHER" id="PTHR11735">
    <property type="entry name" value="TRNA N6-ADENOSINE THREONYLCARBAMOYLTRANSFERASE"/>
    <property type="match status" value="1"/>
</dbReference>
<dbReference type="GO" id="GO:0061711">
    <property type="term" value="F:tRNA N(6)-L-threonylcarbamoyladenine synthase activity"/>
    <property type="evidence" value="ECO:0007669"/>
    <property type="project" value="UniProtKB-EC"/>
</dbReference>
<dbReference type="PROSITE" id="PS01016">
    <property type="entry name" value="GLYCOPROTEASE"/>
    <property type="match status" value="1"/>
</dbReference>
<name>A0A1M4V2N3_9BURK</name>
<dbReference type="OrthoDB" id="9806197at2"/>
<evidence type="ECO:0000256" key="6">
    <source>
        <dbReference type="ARBA" id="ARBA00023315"/>
    </source>
</evidence>
<keyword evidence="2 8" id="KW-0808">Transferase</keyword>
<dbReference type="InterPro" id="IPR000905">
    <property type="entry name" value="Gcp-like_dom"/>
</dbReference>
<proteinExistence type="inferred from homology"/>
<evidence type="ECO:0000313" key="11">
    <source>
        <dbReference type="Proteomes" id="UP000184327"/>
    </source>
</evidence>
<gene>
    <name evidence="8" type="primary">tsaD</name>
    <name evidence="10" type="ORF">SAMN02745117_00575</name>
</gene>
<dbReference type="AlphaFoldDB" id="A0A1M4V2N3"/>
<keyword evidence="3 8" id="KW-0819">tRNA processing</keyword>
<organism evidence="10 11">
    <name type="scientific">Lampropedia hyalina DSM 16112</name>
    <dbReference type="NCBI Taxonomy" id="1122156"/>
    <lineage>
        <taxon>Bacteria</taxon>
        <taxon>Pseudomonadati</taxon>
        <taxon>Pseudomonadota</taxon>
        <taxon>Betaproteobacteria</taxon>
        <taxon>Burkholderiales</taxon>
        <taxon>Comamonadaceae</taxon>
        <taxon>Lampropedia</taxon>
    </lineage>
</organism>
<comment type="similarity">
    <text evidence="8">Belongs to the KAE1 / TsaD family.</text>
</comment>
<feature type="binding site" evidence="8">
    <location>
        <position position="213"/>
    </location>
    <ligand>
        <name>substrate</name>
    </ligand>
</feature>
<sequence length="380" mass="40247">MTLAAASLAASTIDAGPGGRLVRVLGIESSCDETGVALVQYEATAGPTTAQPAVPQLLAHALYSQIDMHRLYGGVVPELASRDHIRRVLPLTRQVLADAAVSLEQIDVIAFTKGPGLAGALLVGAGVACSLAMALRKPVLGVHHLEGHLLSPFLSADPPQFPFVALLVSGGHTQLMRVEGVGQYELLGETIDDAAGEAFDKSAKLLGLPYPGGPILSRLAEQGNPQAFDLPRPLLKGKNLDFSFAGLKTAVLTQTRKLGQTPEALEPHKADLAASTQAAIVEVLVKKSMLALQHTGLKRLVVAGGVGANRELRRQLNQRCQRAGVRVHYPELHLCTDNGAMIALAAAMRIQAGQQQPDTDYAFDVRPRWPLEQIVTSAQP</sequence>
<dbReference type="EC" id="2.3.1.234" evidence="8"/>
<dbReference type="FunFam" id="3.30.420.40:FF:000040">
    <property type="entry name" value="tRNA N6-adenosine threonylcarbamoyltransferase"/>
    <property type="match status" value="1"/>
</dbReference>
<feature type="binding site" evidence="8">
    <location>
        <position position="200"/>
    </location>
    <ligand>
        <name>substrate</name>
    </ligand>
</feature>